<dbReference type="Proteomes" id="UP001215712">
    <property type="component" value="Unassembled WGS sequence"/>
</dbReference>
<protein>
    <submittedName>
        <fullName evidence="5">Peptidase S26A signal peptidase I</fullName>
    </submittedName>
</protein>
<accession>A0AAD6HIF5</accession>
<dbReference type="FunFam" id="2.10.109.10:FF:000015">
    <property type="entry name" value="Mitochondrial inner membrane protease subunit 1"/>
    <property type="match status" value="1"/>
</dbReference>
<dbReference type="GO" id="GO:0016020">
    <property type="term" value="C:membrane"/>
    <property type="evidence" value="ECO:0007669"/>
    <property type="project" value="InterPro"/>
</dbReference>
<dbReference type="Pfam" id="PF10502">
    <property type="entry name" value="Peptidase_S26"/>
    <property type="match status" value="2"/>
</dbReference>
<dbReference type="Pfam" id="PF06884">
    <property type="entry name" value="DUF1264"/>
    <property type="match status" value="1"/>
</dbReference>
<sequence length="429" mass="47811">TSLSSDTMSACKVGSDKEPNSVPGDTRTLKSQLLEAGASMVQDFTPVKQICAHLNAFHVYANDPTRCIEANHYCTHLTEDVRQCLIYDSPGTKARLIGIEYMVSPRIFETLPPEERRLWHTHEFEVKSGMLIMPTPTNVPTSAWEAAETAEMHDIAPIYGKTYHLWQVDRGDVVPMGEPQLMGSFTTPENVALACPGGMDELLRARDERFKVDYWTKAKKREGIADVPKHPGMSRITELPELVERRNAHAQLHMEGFIRAALRITPGSAARVAIKSASVFCATVLVWEHVVTIQLSEGPSMYPTFNPRGDWLLISRMHRHGKGIEVGDVVRFNHPSFVGVHGAKRIIGMPGDFVCRDQAYSTGVGEQPDMIQVPEGHAFVVGDNLPWSRDSRNFGPLPLGLINGKIIARIWPPSKMEWVQNTMKPAELD</sequence>
<comment type="caution">
    <text evidence="5">The sequence shown here is derived from an EMBL/GenBank/DDBJ whole genome shotgun (WGS) entry which is preliminary data.</text>
</comment>
<evidence type="ECO:0000259" key="4">
    <source>
        <dbReference type="Pfam" id="PF10502"/>
    </source>
</evidence>
<dbReference type="PANTHER" id="PTHR31360">
    <property type="match status" value="1"/>
</dbReference>
<evidence type="ECO:0000256" key="3">
    <source>
        <dbReference type="SAM" id="MobiDB-lite"/>
    </source>
</evidence>
<feature type="region of interest" description="Disordered" evidence="3">
    <location>
        <begin position="1"/>
        <end position="25"/>
    </location>
</feature>
<reference evidence="5" key="2">
    <citation type="submission" date="2023-01" db="EMBL/GenBank/DDBJ databases">
        <authorList>
            <person name="Petersen C."/>
        </authorList>
    </citation>
    <scope>NUCLEOTIDE SEQUENCE</scope>
    <source>
        <strain evidence="5">IBT 17514</strain>
    </source>
</reference>
<dbReference type="GO" id="GO:0006465">
    <property type="term" value="P:signal peptide processing"/>
    <property type="evidence" value="ECO:0007669"/>
    <property type="project" value="InterPro"/>
</dbReference>
<dbReference type="InterPro" id="IPR000223">
    <property type="entry name" value="Pept_S26A_signal_pept_1"/>
</dbReference>
<reference evidence="5" key="1">
    <citation type="journal article" date="2023" name="IMA Fungus">
        <title>Comparative genomic study of the Penicillium genus elucidates a diverse pangenome and 15 lateral gene transfer events.</title>
        <authorList>
            <person name="Petersen C."/>
            <person name="Sorensen T."/>
            <person name="Nielsen M.R."/>
            <person name="Sondergaard T.E."/>
            <person name="Sorensen J.L."/>
            <person name="Fitzpatrick D.A."/>
            <person name="Frisvad J.C."/>
            <person name="Nielsen K.L."/>
        </authorList>
    </citation>
    <scope>NUCLEOTIDE SEQUENCE</scope>
    <source>
        <strain evidence="5">IBT 17514</strain>
    </source>
</reference>
<evidence type="ECO:0000256" key="2">
    <source>
        <dbReference type="PIRSR" id="PIRSR600223-1"/>
    </source>
</evidence>
<dbReference type="PRINTS" id="PR00727">
    <property type="entry name" value="LEADERPTASE"/>
</dbReference>
<feature type="non-terminal residue" evidence="5">
    <location>
        <position position="429"/>
    </location>
</feature>
<dbReference type="InterPro" id="IPR019533">
    <property type="entry name" value="Peptidase_S26"/>
</dbReference>
<evidence type="ECO:0000313" key="6">
    <source>
        <dbReference type="Proteomes" id="UP001215712"/>
    </source>
</evidence>
<dbReference type="EMBL" id="JAQJAN010000011">
    <property type="protein sequence ID" value="KAJ5719343.1"/>
    <property type="molecule type" value="Genomic_DNA"/>
</dbReference>
<proteinExistence type="inferred from homology"/>
<feature type="active site" evidence="2">
    <location>
        <position position="300"/>
    </location>
</feature>
<organism evidence="5 6">
    <name type="scientific">Penicillium malachiteum</name>
    <dbReference type="NCBI Taxonomy" id="1324776"/>
    <lineage>
        <taxon>Eukaryota</taxon>
        <taxon>Fungi</taxon>
        <taxon>Dikarya</taxon>
        <taxon>Ascomycota</taxon>
        <taxon>Pezizomycotina</taxon>
        <taxon>Eurotiomycetes</taxon>
        <taxon>Eurotiomycetidae</taxon>
        <taxon>Eurotiales</taxon>
        <taxon>Aspergillaceae</taxon>
        <taxon>Penicillium</taxon>
    </lineage>
</organism>
<comment type="similarity">
    <text evidence="1">Belongs to the OBAP family.</text>
</comment>
<dbReference type="AlphaFoldDB" id="A0AAD6HIF5"/>
<dbReference type="CDD" id="cd06530">
    <property type="entry name" value="S26_SPase_I"/>
    <property type="match status" value="1"/>
</dbReference>
<feature type="active site" evidence="2">
    <location>
        <position position="344"/>
    </location>
</feature>
<gene>
    <name evidence="5" type="ORF">N7493_007798</name>
</gene>
<evidence type="ECO:0000256" key="1">
    <source>
        <dbReference type="ARBA" id="ARBA00009740"/>
    </source>
</evidence>
<name>A0AAD6HIF5_9EURO</name>
<keyword evidence="6" id="KW-1185">Reference proteome</keyword>
<feature type="domain" description="Peptidase S26" evidence="4">
    <location>
        <begin position="372"/>
        <end position="411"/>
    </location>
</feature>
<dbReference type="InterPro" id="IPR010686">
    <property type="entry name" value="OBAP-like"/>
</dbReference>
<dbReference type="Gene3D" id="2.10.109.10">
    <property type="entry name" value="Umud Fragment, subunit A"/>
    <property type="match status" value="1"/>
</dbReference>
<evidence type="ECO:0000313" key="5">
    <source>
        <dbReference type="EMBL" id="KAJ5719343.1"/>
    </source>
</evidence>
<dbReference type="GO" id="GO:0004252">
    <property type="term" value="F:serine-type endopeptidase activity"/>
    <property type="evidence" value="ECO:0007669"/>
    <property type="project" value="InterPro"/>
</dbReference>
<feature type="domain" description="Peptidase S26" evidence="4">
    <location>
        <begin position="278"/>
        <end position="358"/>
    </location>
</feature>
<dbReference type="PANTHER" id="PTHR31360:SF0">
    <property type="entry name" value="OIL BODY-ASSOCIATED PROTEIN 1B"/>
    <property type="match status" value="1"/>
</dbReference>
<dbReference type="InterPro" id="IPR036286">
    <property type="entry name" value="LexA/Signal_pep-like_sf"/>
</dbReference>
<dbReference type="SUPFAM" id="SSF51306">
    <property type="entry name" value="LexA/Signal peptidase"/>
    <property type="match status" value="1"/>
</dbReference>